<dbReference type="InterPro" id="IPR006578">
    <property type="entry name" value="MADF-dom"/>
</dbReference>
<dbReference type="AlphaFoldDB" id="A0A3B3QW86"/>
<organism evidence="5 6">
    <name type="scientific">Paramormyrops kingsleyae</name>
    <dbReference type="NCBI Taxonomy" id="1676925"/>
    <lineage>
        <taxon>Eukaryota</taxon>
        <taxon>Metazoa</taxon>
        <taxon>Chordata</taxon>
        <taxon>Craniata</taxon>
        <taxon>Vertebrata</taxon>
        <taxon>Euteleostomi</taxon>
        <taxon>Actinopterygii</taxon>
        <taxon>Neopterygii</taxon>
        <taxon>Teleostei</taxon>
        <taxon>Osteoglossocephala</taxon>
        <taxon>Osteoglossomorpha</taxon>
        <taxon>Osteoglossiformes</taxon>
        <taxon>Mormyridae</taxon>
        <taxon>Paramormyrops</taxon>
    </lineage>
</organism>
<feature type="compositionally biased region" description="Low complexity" evidence="2">
    <location>
        <begin position="95"/>
        <end position="110"/>
    </location>
</feature>
<comment type="subcellular location">
    <subcellularLocation>
        <location evidence="1">Nucleus</location>
    </subcellularLocation>
</comment>
<dbReference type="PANTHER" id="PTHR12243">
    <property type="entry name" value="MADF DOMAIN TRANSCRIPTION FACTOR"/>
    <property type="match status" value="1"/>
</dbReference>
<feature type="domain" description="MADF" evidence="3">
    <location>
        <begin position="3"/>
        <end position="90"/>
    </location>
</feature>
<dbReference type="GO" id="GO:0005667">
    <property type="term" value="C:transcription regulator complex"/>
    <property type="evidence" value="ECO:0007669"/>
    <property type="project" value="TreeGrafter"/>
</dbReference>
<sequence>MEKLILSVSEYPEMYNVTLSSYRDIGRKTICWRKISLDIEDECKKTWKNLRDRYIKERRKVREKKSSAGAEQKIIWKYFPIMSFLEPYVRERATSSNMSPSSQNRPSSPQATSVPLPASSSGTPSDETFSLYLTEVIPTTQTTSTSGRVDEEELFLLSLAPRLRNLPPERRSEVKLQFMTSLHRAEFSK</sequence>
<reference evidence="5" key="2">
    <citation type="submission" date="2025-09" db="UniProtKB">
        <authorList>
            <consortium name="Ensembl"/>
        </authorList>
    </citation>
    <scope>IDENTIFICATION</scope>
</reference>
<feature type="region of interest" description="Disordered" evidence="2">
    <location>
        <begin position="95"/>
        <end position="125"/>
    </location>
</feature>
<evidence type="ECO:0000256" key="1">
    <source>
        <dbReference type="PROSITE-ProRule" id="PRU00371"/>
    </source>
</evidence>
<accession>A0A3B3QW86</accession>
<feature type="domain" description="BESS" evidence="4">
    <location>
        <begin position="149"/>
        <end position="188"/>
    </location>
</feature>
<dbReference type="GeneTree" id="ENSGT00600000084860"/>
<dbReference type="Ensembl" id="ENSPKIT00000034514.1">
    <property type="protein sequence ID" value="ENSPKIP00000010383.1"/>
    <property type="gene ID" value="ENSPKIG00000025121.1"/>
</dbReference>
<dbReference type="GO" id="GO:0003677">
    <property type="term" value="F:DNA binding"/>
    <property type="evidence" value="ECO:0007669"/>
    <property type="project" value="InterPro"/>
</dbReference>
<keyword evidence="6" id="KW-1185">Reference proteome</keyword>
<dbReference type="PROSITE" id="PS51031">
    <property type="entry name" value="BESS"/>
    <property type="match status" value="1"/>
</dbReference>
<dbReference type="InterPro" id="IPR004210">
    <property type="entry name" value="BESS_motif"/>
</dbReference>
<dbReference type="Pfam" id="PF10545">
    <property type="entry name" value="MADF_DNA_bdg"/>
    <property type="match status" value="1"/>
</dbReference>
<proteinExistence type="predicted"/>
<evidence type="ECO:0000313" key="5">
    <source>
        <dbReference type="Ensembl" id="ENSPKIP00000010383.1"/>
    </source>
</evidence>
<dbReference type="GO" id="GO:0006357">
    <property type="term" value="P:regulation of transcription by RNA polymerase II"/>
    <property type="evidence" value="ECO:0007669"/>
    <property type="project" value="TreeGrafter"/>
</dbReference>
<evidence type="ECO:0000313" key="6">
    <source>
        <dbReference type="Proteomes" id="UP000261540"/>
    </source>
</evidence>
<dbReference type="PANTHER" id="PTHR12243:SF48">
    <property type="entry name" value="MADF DOMAIN-CONTAINING PROTEIN"/>
    <property type="match status" value="1"/>
</dbReference>
<evidence type="ECO:0000256" key="2">
    <source>
        <dbReference type="SAM" id="MobiDB-lite"/>
    </source>
</evidence>
<dbReference type="Proteomes" id="UP000261540">
    <property type="component" value="Unplaced"/>
</dbReference>
<keyword evidence="1" id="KW-0539">Nucleus</keyword>
<dbReference type="PROSITE" id="PS51029">
    <property type="entry name" value="MADF"/>
    <property type="match status" value="1"/>
</dbReference>
<evidence type="ECO:0008006" key="7">
    <source>
        <dbReference type="Google" id="ProtNLM"/>
    </source>
</evidence>
<evidence type="ECO:0000259" key="3">
    <source>
        <dbReference type="PROSITE" id="PS51029"/>
    </source>
</evidence>
<protein>
    <recommendedName>
        <fullName evidence="7">MADF domain-containing protein</fullName>
    </recommendedName>
</protein>
<dbReference type="Pfam" id="PF02944">
    <property type="entry name" value="BESS"/>
    <property type="match status" value="1"/>
</dbReference>
<reference evidence="5" key="1">
    <citation type="submission" date="2025-08" db="UniProtKB">
        <authorList>
            <consortium name="Ensembl"/>
        </authorList>
    </citation>
    <scope>IDENTIFICATION</scope>
</reference>
<dbReference type="STRING" id="1676925.ENSPKIP00000010383"/>
<name>A0A3B3QW86_9TELE</name>
<dbReference type="SMART" id="SM00595">
    <property type="entry name" value="MADF"/>
    <property type="match status" value="1"/>
</dbReference>
<evidence type="ECO:0000259" key="4">
    <source>
        <dbReference type="PROSITE" id="PS51031"/>
    </source>
</evidence>
<dbReference type="InterPro" id="IPR039353">
    <property type="entry name" value="TF_Adf1"/>
</dbReference>
<dbReference type="GO" id="GO:0005634">
    <property type="term" value="C:nucleus"/>
    <property type="evidence" value="ECO:0007669"/>
    <property type="project" value="UniProtKB-SubCell"/>
</dbReference>